<dbReference type="EMBL" id="QFVT01000006">
    <property type="protein sequence ID" value="PYC47298.1"/>
    <property type="molecule type" value="Genomic_DNA"/>
</dbReference>
<evidence type="ECO:0000256" key="1">
    <source>
        <dbReference type="SAM" id="MobiDB-lite"/>
    </source>
</evidence>
<proteinExistence type="predicted"/>
<dbReference type="OrthoDB" id="7658988at2"/>
<dbReference type="Pfam" id="PF20135">
    <property type="entry name" value="DUF6525"/>
    <property type="match status" value="1"/>
</dbReference>
<evidence type="ECO:0000313" key="3">
    <source>
        <dbReference type="Proteomes" id="UP000248012"/>
    </source>
</evidence>
<evidence type="ECO:0000313" key="2">
    <source>
        <dbReference type="EMBL" id="PYC47298.1"/>
    </source>
</evidence>
<reference evidence="2 3" key="1">
    <citation type="submission" date="2018-05" db="EMBL/GenBank/DDBJ databases">
        <title>Oceanovita maritima gen. nov., sp. nov., a marine bacterium in the family Rhodobacteraceae isolated from surface seawater of Lundu port Xiamen, China.</title>
        <authorList>
            <person name="Hetharua B.H."/>
            <person name="Min D."/>
            <person name="Liao H."/>
            <person name="Tian Y."/>
        </authorList>
    </citation>
    <scope>NUCLEOTIDE SEQUENCE [LARGE SCALE GENOMIC DNA]</scope>
    <source>
        <strain evidence="2 3">FSX-11</strain>
    </source>
</reference>
<name>A0A2V4MSY9_9RHOB</name>
<feature type="region of interest" description="Disordered" evidence="1">
    <location>
        <begin position="1"/>
        <end position="26"/>
    </location>
</feature>
<dbReference type="Proteomes" id="UP000248012">
    <property type="component" value="Unassembled WGS sequence"/>
</dbReference>
<organism evidence="2 3">
    <name type="scientific">Litorivita pollutaquae</name>
    <dbReference type="NCBI Taxonomy" id="2200892"/>
    <lineage>
        <taxon>Bacteria</taxon>
        <taxon>Pseudomonadati</taxon>
        <taxon>Pseudomonadota</taxon>
        <taxon>Alphaproteobacteria</taxon>
        <taxon>Rhodobacterales</taxon>
        <taxon>Paracoccaceae</taxon>
        <taxon>Litorivita</taxon>
    </lineage>
</organism>
<keyword evidence="3" id="KW-1185">Reference proteome</keyword>
<dbReference type="AlphaFoldDB" id="A0A2V4MSY9"/>
<gene>
    <name evidence="2" type="ORF">DI396_09985</name>
</gene>
<dbReference type="InterPro" id="IPR045386">
    <property type="entry name" value="DUF6525"/>
</dbReference>
<comment type="caution">
    <text evidence="2">The sequence shown here is derived from an EMBL/GenBank/DDBJ whole genome shotgun (WGS) entry which is preliminary data.</text>
</comment>
<protein>
    <submittedName>
        <fullName evidence="2">Uncharacterized protein</fullName>
    </submittedName>
</protein>
<accession>A0A2V4MSY9</accession>
<sequence length="101" mass="11576">MMRRGYRQGNTRSTLKRRVRQGDPMAAYDRLPPALRAWLAQAALPWSAPSALRLWQRFLHATGGDIDAAQKQLTRHERQVLERDRFHMAKLQSQPTGAGRA</sequence>